<dbReference type="EC" id="3.5.1.111" evidence="3"/>
<evidence type="ECO:0000313" key="4">
    <source>
        <dbReference type="Proteomes" id="UP000193006"/>
    </source>
</evidence>
<accession>A0A1X9MBL8</accession>
<organism evidence="3 4">
    <name type="scientific">Halalkalibacter krulwichiae</name>
    <dbReference type="NCBI Taxonomy" id="199441"/>
    <lineage>
        <taxon>Bacteria</taxon>
        <taxon>Bacillati</taxon>
        <taxon>Bacillota</taxon>
        <taxon>Bacilli</taxon>
        <taxon>Bacillales</taxon>
        <taxon>Bacillaceae</taxon>
        <taxon>Halalkalibacter</taxon>
    </lineage>
</organism>
<dbReference type="Proteomes" id="UP000193006">
    <property type="component" value="Chromosome"/>
</dbReference>
<comment type="similarity">
    <text evidence="1">Belongs to the carbon-nitrogen hydrolase superfamily. NIT1/NIT2 family.</text>
</comment>
<keyword evidence="3" id="KW-0378">Hydrolase</keyword>
<reference evidence="3 4" key="1">
    <citation type="submission" date="2017-04" db="EMBL/GenBank/DDBJ databases">
        <title>Bacillus krulwichiae AM31D Genome sequencing and assembly.</title>
        <authorList>
            <person name="Krulwich T.A."/>
            <person name="Anastor L."/>
            <person name="Ehrlich R."/>
            <person name="Ehrlich G.D."/>
            <person name="Janto B."/>
        </authorList>
    </citation>
    <scope>NUCLEOTIDE SEQUENCE [LARGE SCALE GENOMIC DNA]</scope>
    <source>
        <strain evidence="3 4">AM31D</strain>
    </source>
</reference>
<dbReference type="PANTHER" id="PTHR23088:SF27">
    <property type="entry name" value="DEAMINATED GLUTATHIONE AMIDASE"/>
    <property type="match status" value="1"/>
</dbReference>
<dbReference type="InterPro" id="IPR001110">
    <property type="entry name" value="UPF0012_CS"/>
</dbReference>
<dbReference type="AlphaFoldDB" id="A0A1X9MBL8"/>
<keyword evidence="4" id="KW-1185">Reference proteome</keyword>
<dbReference type="GO" id="GO:0106008">
    <property type="term" value="F:2-oxoglutaramate amidase activity"/>
    <property type="evidence" value="ECO:0007669"/>
    <property type="project" value="UniProtKB-EC"/>
</dbReference>
<evidence type="ECO:0000256" key="1">
    <source>
        <dbReference type="ARBA" id="ARBA00010613"/>
    </source>
</evidence>
<proteinExistence type="inferred from homology"/>
<dbReference type="STRING" id="199441.BkAM31D_03345"/>
<dbReference type="SUPFAM" id="SSF56317">
    <property type="entry name" value="Carbon-nitrogen hydrolase"/>
    <property type="match status" value="1"/>
</dbReference>
<dbReference type="PROSITE" id="PS01227">
    <property type="entry name" value="UPF0012"/>
    <property type="match status" value="1"/>
</dbReference>
<sequence length="264" mass="30151">MRIASYQMDIVPGQPVENRKLVAEWAKEICRNGKVDVLVLPEMWTTAYTLPTLEETVKEDKEQTEVFIAELAKEHQVNIVAGSYAAFDVDGIYNRSLIVNRAGERIHTYDKMHLVPMLDEPTYLKGGKHGGKMFELDGKKMGIIICYDLRFPELVRSLALQGAEMIFVVAEWPEARAMHWEILQQARAIENQVYIVSCNRVGTYDGVEFAGRSMVISPWGDTIYKASASKEETINVQVELNDVKKIREQVPVFKSRVPELYDRH</sequence>
<evidence type="ECO:0000313" key="3">
    <source>
        <dbReference type="EMBL" id="ARK28971.1"/>
    </source>
</evidence>
<feature type="domain" description="CN hydrolase" evidence="2">
    <location>
        <begin position="1"/>
        <end position="240"/>
    </location>
</feature>
<name>A0A1X9MBL8_9BACI</name>
<dbReference type="CDD" id="cd07583">
    <property type="entry name" value="nitrilase_5"/>
    <property type="match status" value="1"/>
</dbReference>
<dbReference type="PROSITE" id="PS50263">
    <property type="entry name" value="CN_HYDROLASE"/>
    <property type="match status" value="1"/>
</dbReference>
<dbReference type="InterPro" id="IPR003010">
    <property type="entry name" value="C-N_Hydrolase"/>
</dbReference>
<protein>
    <submittedName>
        <fullName evidence="3">2-oxoglutaramate amidase</fullName>
        <ecNumber evidence="3">3.5.1.111</ecNumber>
    </submittedName>
</protein>
<evidence type="ECO:0000259" key="2">
    <source>
        <dbReference type="PROSITE" id="PS50263"/>
    </source>
</evidence>
<dbReference type="RefSeq" id="WP_066157808.1">
    <property type="nucleotide sequence ID" value="NZ_CP020814.1"/>
</dbReference>
<dbReference type="PANTHER" id="PTHR23088">
    <property type="entry name" value="NITRILASE-RELATED"/>
    <property type="match status" value="1"/>
</dbReference>
<dbReference type="KEGG" id="bkw:BkAM31D_03345"/>
<dbReference type="Pfam" id="PF00795">
    <property type="entry name" value="CN_hydrolase"/>
    <property type="match status" value="1"/>
</dbReference>
<dbReference type="Gene3D" id="3.60.110.10">
    <property type="entry name" value="Carbon-nitrogen hydrolase"/>
    <property type="match status" value="1"/>
</dbReference>
<dbReference type="EMBL" id="CP020814">
    <property type="protein sequence ID" value="ARK28971.1"/>
    <property type="molecule type" value="Genomic_DNA"/>
</dbReference>
<dbReference type="InterPro" id="IPR036526">
    <property type="entry name" value="C-N_Hydrolase_sf"/>
</dbReference>
<gene>
    <name evidence="3" type="ORF">BkAM31D_03345</name>
</gene>